<comment type="caution">
    <text evidence="1">The sequence shown here is derived from an EMBL/GenBank/DDBJ whole genome shotgun (WGS) entry which is preliminary data.</text>
</comment>
<keyword evidence="2" id="KW-1185">Reference proteome</keyword>
<evidence type="ECO:0000313" key="2">
    <source>
        <dbReference type="Proteomes" id="UP000729402"/>
    </source>
</evidence>
<gene>
    <name evidence="1" type="ORF">GUJ93_ZPchr0014g47416</name>
</gene>
<dbReference type="Proteomes" id="UP000729402">
    <property type="component" value="Unassembled WGS sequence"/>
</dbReference>
<proteinExistence type="predicted"/>
<dbReference type="AlphaFoldDB" id="A0A8J5TFU9"/>
<name>A0A8J5TFU9_ZIZPA</name>
<reference evidence="1" key="1">
    <citation type="journal article" date="2021" name="bioRxiv">
        <title>Whole Genome Assembly and Annotation of Northern Wild Rice, Zizania palustris L., Supports a Whole Genome Duplication in the Zizania Genus.</title>
        <authorList>
            <person name="Haas M."/>
            <person name="Kono T."/>
            <person name="Macchietto M."/>
            <person name="Millas R."/>
            <person name="McGilp L."/>
            <person name="Shao M."/>
            <person name="Duquette J."/>
            <person name="Hirsch C.N."/>
            <person name="Kimball J."/>
        </authorList>
    </citation>
    <scope>NUCLEOTIDE SEQUENCE</scope>
    <source>
        <tissue evidence="1">Fresh leaf tissue</tissue>
    </source>
</reference>
<accession>A0A8J5TFU9</accession>
<dbReference type="EMBL" id="JAAALK010000086">
    <property type="protein sequence ID" value="KAG8082148.1"/>
    <property type="molecule type" value="Genomic_DNA"/>
</dbReference>
<sequence>MADWRAPALVISQAEIEMALALARRLSRVDYSSGFSGFSTLQSGLLNPWALQELIRPRASGRDKDRGAQLRMARVRGRGVIICPVITTGTGVFFDIHGRLAFKGTSNLKPPRDHNL</sequence>
<organism evidence="1 2">
    <name type="scientific">Zizania palustris</name>
    <name type="common">Northern wild rice</name>
    <dbReference type="NCBI Taxonomy" id="103762"/>
    <lineage>
        <taxon>Eukaryota</taxon>
        <taxon>Viridiplantae</taxon>
        <taxon>Streptophyta</taxon>
        <taxon>Embryophyta</taxon>
        <taxon>Tracheophyta</taxon>
        <taxon>Spermatophyta</taxon>
        <taxon>Magnoliopsida</taxon>
        <taxon>Liliopsida</taxon>
        <taxon>Poales</taxon>
        <taxon>Poaceae</taxon>
        <taxon>BOP clade</taxon>
        <taxon>Oryzoideae</taxon>
        <taxon>Oryzeae</taxon>
        <taxon>Zizaniinae</taxon>
        <taxon>Zizania</taxon>
    </lineage>
</organism>
<evidence type="ECO:0000313" key="1">
    <source>
        <dbReference type="EMBL" id="KAG8082148.1"/>
    </source>
</evidence>
<protein>
    <submittedName>
        <fullName evidence="1">Uncharacterized protein</fullName>
    </submittedName>
</protein>
<reference evidence="1" key="2">
    <citation type="submission" date="2021-02" db="EMBL/GenBank/DDBJ databases">
        <authorList>
            <person name="Kimball J.A."/>
            <person name="Haas M.W."/>
            <person name="Macchietto M."/>
            <person name="Kono T."/>
            <person name="Duquette J."/>
            <person name="Shao M."/>
        </authorList>
    </citation>
    <scope>NUCLEOTIDE SEQUENCE</scope>
    <source>
        <tissue evidence="1">Fresh leaf tissue</tissue>
    </source>
</reference>